<evidence type="ECO:0000313" key="3">
    <source>
        <dbReference type="Proteomes" id="UP000437875"/>
    </source>
</evidence>
<dbReference type="RefSeq" id="WP_158117758.1">
    <property type="nucleotide sequence ID" value="NZ_WSGM01000441.1"/>
</dbReference>
<evidence type="ECO:0000259" key="1">
    <source>
        <dbReference type="Pfam" id="PF00534"/>
    </source>
</evidence>
<dbReference type="EMBL" id="WSGM01000441">
    <property type="protein sequence ID" value="KAE9721414.1"/>
    <property type="molecule type" value="Genomic_DNA"/>
</dbReference>
<dbReference type="Proteomes" id="UP000437875">
    <property type="component" value="Unassembled WGS sequence"/>
</dbReference>
<feature type="non-terminal residue" evidence="2">
    <location>
        <position position="1"/>
    </location>
</feature>
<keyword evidence="2" id="KW-0808">Transferase</keyword>
<evidence type="ECO:0000313" key="2">
    <source>
        <dbReference type="EMBL" id="KAE9721414.1"/>
    </source>
</evidence>
<feature type="domain" description="Glycosyl transferase family 1" evidence="1">
    <location>
        <begin position="16"/>
        <end position="164"/>
    </location>
</feature>
<dbReference type="Gene3D" id="3.40.50.2000">
    <property type="entry name" value="Glycogen Phosphorylase B"/>
    <property type="match status" value="1"/>
</dbReference>
<dbReference type="GO" id="GO:1901135">
    <property type="term" value="P:carbohydrate derivative metabolic process"/>
    <property type="evidence" value="ECO:0007669"/>
    <property type="project" value="UniProtKB-ARBA"/>
</dbReference>
<proteinExistence type="predicted"/>
<dbReference type="GO" id="GO:0016757">
    <property type="term" value="F:glycosyltransferase activity"/>
    <property type="evidence" value="ECO:0007669"/>
    <property type="project" value="InterPro"/>
</dbReference>
<dbReference type="SUPFAM" id="SSF53756">
    <property type="entry name" value="UDP-Glycosyltransferase/glycogen phosphorylase"/>
    <property type="match status" value="1"/>
</dbReference>
<dbReference type="AlphaFoldDB" id="A0A6N6WNU6"/>
<dbReference type="Pfam" id="PF00534">
    <property type="entry name" value="Glycos_transf_1"/>
    <property type="match status" value="1"/>
</dbReference>
<protein>
    <submittedName>
        <fullName evidence="2">Glycosyltransferase</fullName>
    </submittedName>
</protein>
<dbReference type="FunFam" id="3.40.50.2000:FF:000410">
    <property type="entry name" value="Lipopolysaccharide 1,6-galactosyltransferase"/>
    <property type="match status" value="1"/>
</dbReference>
<accession>A0A6N6WNU6</accession>
<organism evidence="2 3">
    <name type="scientific">Escherichia coli</name>
    <dbReference type="NCBI Taxonomy" id="562"/>
    <lineage>
        <taxon>Bacteria</taxon>
        <taxon>Pseudomonadati</taxon>
        <taxon>Pseudomonadota</taxon>
        <taxon>Gammaproteobacteria</taxon>
        <taxon>Enterobacterales</taxon>
        <taxon>Enterobacteriaceae</taxon>
        <taxon>Escherichia</taxon>
    </lineage>
</organism>
<dbReference type="PANTHER" id="PTHR12526:SF630">
    <property type="entry name" value="GLYCOSYLTRANSFERASE"/>
    <property type="match status" value="1"/>
</dbReference>
<dbReference type="InterPro" id="IPR001296">
    <property type="entry name" value="Glyco_trans_1"/>
</dbReference>
<dbReference type="PANTHER" id="PTHR12526">
    <property type="entry name" value="GLYCOSYLTRANSFERASE"/>
    <property type="match status" value="1"/>
</dbReference>
<comment type="caution">
    <text evidence="2">The sequence shown here is derived from an EMBL/GenBank/DDBJ whole genome shotgun (WGS) entry which is preliminary data.</text>
</comment>
<name>A0A6N6WNU6_ECOLX</name>
<gene>
    <name evidence="2" type="ORF">GP711_27255</name>
</gene>
<sequence length="183" mass="20552">FNPVETKDSVIPAPEEGETATFIYVGRMKFEGQKRVKDLLDGLSQAKGNWKLHVLGDGSDFEKCQAYGRELNIDDRIVWYGWQQYPWELVQQDIEKVSALLLTSSFEGFPMTLLEALSWGIPCISADCVSGPADIIQPDVNGHLYQPGDIAAFVTLLNKYIAGEIHIEHEKIPASNDEFYQSK</sequence>
<reference evidence="2 3" key="1">
    <citation type="submission" date="2019-10" db="EMBL/GenBank/DDBJ databases">
        <title>Antimicrobial-resistant enteric bacteria are widely distributed amongst people, animals and the environment in northern Tanzania.</title>
        <authorList>
            <person name="Subbiah M."/>
            <person name="Call D.R."/>
        </authorList>
    </citation>
    <scope>NUCLEOTIDE SEQUENCE [LARGE SCALE GENOMIC DNA]</scope>
    <source>
        <strain evidence="2 3">TzEc067</strain>
    </source>
</reference>